<dbReference type="EMBL" id="RSAA01000011">
    <property type="protein sequence ID" value="RRO16708.1"/>
    <property type="molecule type" value="Genomic_DNA"/>
</dbReference>
<dbReference type="Proteomes" id="UP000274515">
    <property type="component" value="Unassembled WGS sequence"/>
</dbReference>
<keyword evidence="2" id="KW-1185">Reference proteome</keyword>
<dbReference type="InterPro" id="IPR034660">
    <property type="entry name" value="DinB/YfiT-like"/>
</dbReference>
<sequence length="189" mass="21214">MTTTENALETEKRDLLAELANTRAQLLTTVRGLSDERLGERPTQSELCLGGLVKHVTNMERSWMRFVLEGPSAMSFELPEGVTWADIEAGTAREYPKWMTDRIAEFQVLPGDTREAILARYEEVAQRTEEVITELPDLLTSHPVPEAPWHEPGTELTVRQVLLHVISETAQHAGHADIIRETLDGQTTT</sequence>
<organism evidence="1 2">
    <name type="scientific">Saccharopolyspora rhizosphaerae</name>
    <dbReference type="NCBI Taxonomy" id="2492662"/>
    <lineage>
        <taxon>Bacteria</taxon>
        <taxon>Bacillati</taxon>
        <taxon>Actinomycetota</taxon>
        <taxon>Actinomycetes</taxon>
        <taxon>Pseudonocardiales</taxon>
        <taxon>Pseudonocardiaceae</taxon>
        <taxon>Saccharopolyspora</taxon>
    </lineage>
</organism>
<reference evidence="1 2" key="1">
    <citation type="submission" date="2018-11" db="EMBL/GenBank/DDBJ databases">
        <title>Saccharopolyspora rhizosphaerae sp. nov., an actinomycete isolated from rhizosphere soil in Thailand.</title>
        <authorList>
            <person name="Intra B."/>
            <person name="Euanorasetr J."/>
            <person name="Take A."/>
            <person name="Inahashi Y."/>
            <person name="Mori M."/>
            <person name="Panbangred W."/>
            <person name="Matsumoto A."/>
        </authorList>
    </citation>
    <scope>NUCLEOTIDE SEQUENCE [LARGE SCALE GENOMIC DNA]</scope>
    <source>
        <strain evidence="1 2">H219</strain>
    </source>
</reference>
<dbReference type="Gene3D" id="1.20.120.450">
    <property type="entry name" value="dinb family like domain"/>
    <property type="match status" value="1"/>
</dbReference>
<evidence type="ECO:0000313" key="2">
    <source>
        <dbReference type="Proteomes" id="UP000274515"/>
    </source>
</evidence>
<dbReference type="RefSeq" id="WP_125090617.1">
    <property type="nucleotide sequence ID" value="NZ_RSAA01000011.1"/>
</dbReference>
<protein>
    <submittedName>
        <fullName evidence="1">DinB family protein</fullName>
    </submittedName>
</protein>
<accession>A0A3R8QP51</accession>
<dbReference type="SUPFAM" id="SSF109854">
    <property type="entry name" value="DinB/YfiT-like putative metalloenzymes"/>
    <property type="match status" value="1"/>
</dbReference>
<dbReference type="Pfam" id="PF04978">
    <property type="entry name" value="MST"/>
    <property type="match status" value="1"/>
</dbReference>
<evidence type="ECO:0000313" key="1">
    <source>
        <dbReference type="EMBL" id="RRO16708.1"/>
    </source>
</evidence>
<dbReference type="OrthoDB" id="4548523at2"/>
<gene>
    <name evidence="1" type="ORF">EIL87_12895</name>
</gene>
<name>A0A3R8QP51_9PSEU</name>
<proteinExistence type="predicted"/>
<dbReference type="InterPro" id="IPR007061">
    <property type="entry name" value="MST-like"/>
</dbReference>
<comment type="caution">
    <text evidence="1">The sequence shown here is derived from an EMBL/GenBank/DDBJ whole genome shotgun (WGS) entry which is preliminary data.</text>
</comment>
<dbReference type="AlphaFoldDB" id="A0A3R8QP51"/>